<gene>
    <name evidence="2" type="ORF">LTR97_000288</name>
</gene>
<name>A0AAN8A5F0_9PEZI</name>
<protein>
    <submittedName>
        <fullName evidence="2">Uncharacterized protein</fullName>
    </submittedName>
</protein>
<feature type="compositionally biased region" description="Polar residues" evidence="1">
    <location>
        <begin position="11"/>
        <end position="25"/>
    </location>
</feature>
<sequence length="291" mass="32289">MGKTKAPQELPENQSSEPTVGTSSSPIKLVWCTERDPRATALQQHLKKSHGKASWLHGFIQVVAGDPPDPREYSQVGFRNAVRWDFMCDRHTLQLASLAIHIDSQSTSYVGFDLMTCDWQAMLEELKRPFWDDRACRMAVIIAHFRPSRSWESIMESENRPAVAKSDSLLTDDDDASESDDGDNLLGRTSQDPLTITLAESKHFEEGHGVGAMLGSEGHSSIIPTTDSDAAINQVSDGLTGDADVAKGATAFPTVGEDEEENLELQLKEVQIKRQLLRLRKRKRDESGVEE</sequence>
<reference evidence="2" key="1">
    <citation type="submission" date="2023-08" db="EMBL/GenBank/DDBJ databases">
        <title>Black Yeasts Isolated from many extreme environments.</title>
        <authorList>
            <person name="Coleine C."/>
            <person name="Stajich J.E."/>
            <person name="Selbmann L."/>
        </authorList>
    </citation>
    <scope>NUCLEOTIDE SEQUENCE</scope>
    <source>
        <strain evidence="2">CCFEE 5810</strain>
    </source>
</reference>
<feature type="region of interest" description="Disordered" evidence="1">
    <location>
        <begin position="1"/>
        <end position="25"/>
    </location>
</feature>
<evidence type="ECO:0000313" key="2">
    <source>
        <dbReference type="EMBL" id="KAK5707750.1"/>
    </source>
</evidence>
<proteinExistence type="predicted"/>
<comment type="caution">
    <text evidence="2">The sequence shown here is derived from an EMBL/GenBank/DDBJ whole genome shotgun (WGS) entry which is preliminary data.</text>
</comment>
<evidence type="ECO:0000313" key="3">
    <source>
        <dbReference type="Proteomes" id="UP001310594"/>
    </source>
</evidence>
<accession>A0AAN8A5F0</accession>
<dbReference type="Proteomes" id="UP001310594">
    <property type="component" value="Unassembled WGS sequence"/>
</dbReference>
<evidence type="ECO:0000256" key="1">
    <source>
        <dbReference type="SAM" id="MobiDB-lite"/>
    </source>
</evidence>
<dbReference type="AlphaFoldDB" id="A0AAN8A5F0"/>
<organism evidence="2 3">
    <name type="scientific">Elasticomyces elasticus</name>
    <dbReference type="NCBI Taxonomy" id="574655"/>
    <lineage>
        <taxon>Eukaryota</taxon>
        <taxon>Fungi</taxon>
        <taxon>Dikarya</taxon>
        <taxon>Ascomycota</taxon>
        <taxon>Pezizomycotina</taxon>
        <taxon>Dothideomycetes</taxon>
        <taxon>Dothideomycetidae</taxon>
        <taxon>Mycosphaerellales</taxon>
        <taxon>Teratosphaeriaceae</taxon>
        <taxon>Elasticomyces</taxon>
    </lineage>
</organism>
<feature type="compositionally biased region" description="Acidic residues" evidence="1">
    <location>
        <begin position="170"/>
        <end position="183"/>
    </location>
</feature>
<dbReference type="EMBL" id="JAVRQU010000001">
    <property type="protein sequence ID" value="KAK5707750.1"/>
    <property type="molecule type" value="Genomic_DNA"/>
</dbReference>
<feature type="region of interest" description="Disordered" evidence="1">
    <location>
        <begin position="154"/>
        <end position="192"/>
    </location>
</feature>